<dbReference type="AlphaFoldDB" id="A0AAV1ICS9"/>
<dbReference type="InterPro" id="IPR037401">
    <property type="entry name" value="SnoaL-like"/>
</dbReference>
<evidence type="ECO:0000259" key="1">
    <source>
        <dbReference type="Pfam" id="PF12680"/>
    </source>
</evidence>
<organism evidence="2 3">
    <name type="scientific">Coccomyxa viridis</name>
    <dbReference type="NCBI Taxonomy" id="1274662"/>
    <lineage>
        <taxon>Eukaryota</taxon>
        <taxon>Viridiplantae</taxon>
        <taxon>Chlorophyta</taxon>
        <taxon>core chlorophytes</taxon>
        <taxon>Trebouxiophyceae</taxon>
        <taxon>Trebouxiophyceae incertae sedis</taxon>
        <taxon>Coccomyxaceae</taxon>
        <taxon>Coccomyxa</taxon>
    </lineage>
</organism>
<feature type="domain" description="SnoaL-like" evidence="1">
    <location>
        <begin position="46"/>
        <end position="149"/>
    </location>
</feature>
<dbReference type="EMBL" id="CAUYUE010000011">
    <property type="protein sequence ID" value="CAK0784937.1"/>
    <property type="molecule type" value="Genomic_DNA"/>
</dbReference>
<dbReference type="Pfam" id="PF12680">
    <property type="entry name" value="SnoaL_2"/>
    <property type="match status" value="1"/>
</dbReference>
<proteinExistence type="predicted"/>
<dbReference type="SUPFAM" id="SSF54427">
    <property type="entry name" value="NTF2-like"/>
    <property type="match status" value="1"/>
</dbReference>
<dbReference type="Proteomes" id="UP001314263">
    <property type="component" value="Unassembled WGS sequence"/>
</dbReference>
<evidence type="ECO:0000313" key="3">
    <source>
        <dbReference type="Proteomes" id="UP001314263"/>
    </source>
</evidence>
<evidence type="ECO:0000313" key="2">
    <source>
        <dbReference type="EMBL" id="CAK0784937.1"/>
    </source>
</evidence>
<reference evidence="2 3" key="1">
    <citation type="submission" date="2023-10" db="EMBL/GenBank/DDBJ databases">
        <authorList>
            <person name="Maclean D."/>
            <person name="Macfadyen A."/>
        </authorList>
    </citation>
    <scope>NUCLEOTIDE SEQUENCE [LARGE SCALE GENOMIC DNA]</scope>
</reference>
<protein>
    <recommendedName>
        <fullName evidence="1">SnoaL-like domain-containing protein</fullName>
    </recommendedName>
</protein>
<keyword evidence="3" id="KW-1185">Reference proteome</keyword>
<accession>A0AAV1ICS9</accession>
<comment type="caution">
    <text evidence="2">The sequence shown here is derived from an EMBL/GenBank/DDBJ whole genome shotgun (WGS) entry which is preliminary data.</text>
</comment>
<dbReference type="Gene3D" id="3.10.450.50">
    <property type="match status" value="1"/>
</dbReference>
<sequence>MNVPARSCALEPSFTGHAILCGWRQKGLPLLCTRAISRDEMLSKATQFYEEAWAGKLELMDELIAEEHAQRDMVWQQDPRIGREKLRKGLKYFRSIYPDISFTVQQSTACTDTQKVFVQWSMTGTFEGEIGQSSGVSLMSFDDEGRIAETQVYRQALPAEVTLAQRSKRVEPVEQGVLLERSSQ</sequence>
<name>A0AAV1ICS9_9CHLO</name>
<dbReference type="InterPro" id="IPR032710">
    <property type="entry name" value="NTF2-like_dom_sf"/>
</dbReference>
<gene>
    <name evidence="2" type="ORF">CVIRNUC_008142</name>
</gene>